<accession>A0A420IBG2</accession>
<keyword evidence="4 5" id="KW-0539">Nucleus</keyword>
<keyword evidence="3 5" id="KW-0804">Transcription</keyword>
<dbReference type="GO" id="GO:0008301">
    <property type="term" value="F:DNA binding, bending"/>
    <property type="evidence" value="ECO:0007669"/>
    <property type="project" value="InterPro"/>
</dbReference>
<sequence>MFSLGRVRHGKFCEELKHPVKNRWVRKRATVRAKKAINSWIGFRTFYKDIFPGMPQKEASTHLKELWYHDPFKAKWAVVTAVYSRIRDFVNTEKAPLGVFLGLICPHVGILPAENYLPMLNWVSSVNKNGITKYEQKITPNLSHLPENIVNMTMSNDEIFQLCVEKGYIDHNVTKKLNEDSISTGLKECKMSRIVLFAMNPRPRSESKVENSDLIRHSQEICDPFIYPDFLNFSFTDEAGDICRESDENPLFSSGEDIQILEDSIFSREHSLSKGRSNYEIPVFSQHLLLNQEF</sequence>
<evidence type="ECO:0000256" key="5">
    <source>
        <dbReference type="RuleBase" id="RU003516"/>
    </source>
</evidence>
<evidence type="ECO:0000259" key="6">
    <source>
        <dbReference type="PROSITE" id="PS51325"/>
    </source>
</evidence>
<dbReference type="GO" id="GO:0045895">
    <property type="term" value="P:positive regulation of mating-type specific transcription, DNA-templated"/>
    <property type="evidence" value="ECO:0007669"/>
    <property type="project" value="InterPro"/>
</dbReference>
<comment type="subcellular location">
    <subcellularLocation>
        <location evidence="5">Nucleus</location>
    </subcellularLocation>
</comment>
<dbReference type="Proteomes" id="UP000285405">
    <property type="component" value="Unassembled WGS sequence"/>
</dbReference>
<dbReference type="InterPro" id="IPR006856">
    <property type="entry name" value="MATalpha_HMGbox"/>
</dbReference>
<keyword evidence="1 5" id="KW-0805">Transcription regulation</keyword>
<dbReference type="OrthoDB" id="5398665at2759"/>
<evidence type="ECO:0000256" key="4">
    <source>
        <dbReference type="ARBA" id="ARBA00023242"/>
    </source>
</evidence>
<name>A0A420IBG2_9PEZI</name>
<dbReference type="EMBL" id="MCBR01009637">
    <property type="protein sequence ID" value="RKF71893.1"/>
    <property type="molecule type" value="Genomic_DNA"/>
</dbReference>
<comment type="caution">
    <text evidence="7">The sequence shown here is derived from an EMBL/GenBank/DDBJ whole genome shotgun (WGS) entry which is preliminary data.</text>
</comment>
<proteinExistence type="inferred from homology"/>
<feature type="domain" description="Alpha box" evidence="6">
    <location>
        <begin position="32"/>
        <end position="87"/>
    </location>
</feature>
<organism evidence="7 8">
    <name type="scientific">Golovinomyces cichoracearum</name>
    <dbReference type="NCBI Taxonomy" id="62708"/>
    <lineage>
        <taxon>Eukaryota</taxon>
        <taxon>Fungi</taxon>
        <taxon>Dikarya</taxon>
        <taxon>Ascomycota</taxon>
        <taxon>Pezizomycotina</taxon>
        <taxon>Leotiomycetes</taxon>
        <taxon>Erysiphales</taxon>
        <taxon>Erysiphaceae</taxon>
        <taxon>Golovinomyces</taxon>
    </lineage>
</organism>
<dbReference type="GO" id="GO:0005634">
    <property type="term" value="C:nucleus"/>
    <property type="evidence" value="ECO:0007669"/>
    <property type="project" value="UniProtKB-SubCell"/>
</dbReference>
<dbReference type="AlphaFoldDB" id="A0A420IBG2"/>
<evidence type="ECO:0000313" key="8">
    <source>
        <dbReference type="Proteomes" id="UP000285405"/>
    </source>
</evidence>
<reference evidence="7 8" key="1">
    <citation type="journal article" date="2018" name="BMC Genomics">
        <title>Comparative genome analyses reveal sequence features reflecting distinct modes of host-adaptation between dicot and monocot powdery mildew.</title>
        <authorList>
            <person name="Wu Y."/>
            <person name="Ma X."/>
            <person name="Pan Z."/>
            <person name="Kale S.D."/>
            <person name="Song Y."/>
            <person name="King H."/>
            <person name="Zhang Q."/>
            <person name="Presley C."/>
            <person name="Deng X."/>
            <person name="Wei C.I."/>
            <person name="Xiao S."/>
        </authorList>
    </citation>
    <scope>NUCLEOTIDE SEQUENCE [LARGE SCALE GENOMIC DNA]</scope>
    <source>
        <strain evidence="7">UCSC1</strain>
    </source>
</reference>
<evidence type="ECO:0000256" key="2">
    <source>
        <dbReference type="ARBA" id="ARBA00023125"/>
    </source>
</evidence>
<evidence type="ECO:0000313" key="7">
    <source>
        <dbReference type="EMBL" id="RKF71893.1"/>
    </source>
</evidence>
<protein>
    <submittedName>
        <fullName evidence="7">Mating type protein A-1</fullName>
    </submittedName>
</protein>
<keyword evidence="2 5" id="KW-0238">DNA-binding</keyword>
<evidence type="ECO:0000256" key="3">
    <source>
        <dbReference type="ARBA" id="ARBA00023163"/>
    </source>
</evidence>
<dbReference type="PROSITE" id="PS51325">
    <property type="entry name" value="ALPHA_BOX"/>
    <property type="match status" value="1"/>
</dbReference>
<comment type="similarity">
    <text evidence="5">Belongs to the MATALPHA1 family.</text>
</comment>
<gene>
    <name evidence="7" type="ORF">GcC1_096017</name>
</gene>
<evidence type="ECO:0000256" key="1">
    <source>
        <dbReference type="ARBA" id="ARBA00023015"/>
    </source>
</evidence>
<dbReference type="Pfam" id="PF04769">
    <property type="entry name" value="MATalpha_HMGbox"/>
    <property type="match status" value="1"/>
</dbReference>